<organism evidence="1 2">
    <name type="scientific">Coccidioides immitis (strain RS)</name>
    <name type="common">Valley fever fungus</name>
    <dbReference type="NCBI Taxonomy" id="246410"/>
    <lineage>
        <taxon>Eukaryota</taxon>
        <taxon>Fungi</taxon>
        <taxon>Dikarya</taxon>
        <taxon>Ascomycota</taxon>
        <taxon>Pezizomycotina</taxon>
        <taxon>Eurotiomycetes</taxon>
        <taxon>Eurotiomycetidae</taxon>
        <taxon>Onygenales</taxon>
        <taxon>Onygenaceae</taxon>
        <taxon>Coccidioides</taxon>
    </lineage>
</organism>
<proteinExistence type="predicted"/>
<dbReference type="InParanoid" id="A0A0D8JSF0"/>
<dbReference type="VEuPathDB" id="FungiDB:CIMG_12801"/>
<evidence type="ECO:0000313" key="2">
    <source>
        <dbReference type="Proteomes" id="UP000001261"/>
    </source>
</evidence>
<dbReference type="Proteomes" id="UP000001261">
    <property type="component" value="Unassembled WGS sequence"/>
</dbReference>
<dbReference type="GeneID" id="24164428"/>
<gene>
    <name evidence="1" type="ORF">CIMG_12801</name>
</gene>
<evidence type="ECO:0000313" key="1">
    <source>
        <dbReference type="EMBL" id="KJF60202.1"/>
    </source>
</evidence>
<sequence length="132" mass="15091">MDSEVPVPETKKICRFSGDEEMVAEECHGYIIMSDGIGEKMIRAVIHTLHRELNSLLCQRVPIGVLDQSGFLRRELERPNSGTDRPPCIYSVFENDSRRKAPERQAAWRRKGIVSDKYFVGMWAARDGTSTY</sequence>
<name>A0A0D8JSF0_COCIM</name>
<reference evidence="2" key="1">
    <citation type="journal article" date="2009" name="Genome Res.">
        <title>Comparative genomic analyses of the human fungal pathogens Coccidioides and their relatives.</title>
        <authorList>
            <person name="Sharpton T.J."/>
            <person name="Stajich J.E."/>
            <person name="Rounsley S.D."/>
            <person name="Gardner M.J."/>
            <person name="Wortman J.R."/>
            <person name="Jordar V.S."/>
            <person name="Maiti R."/>
            <person name="Kodira C.D."/>
            <person name="Neafsey D.E."/>
            <person name="Zeng Q."/>
            <person name="Hung C.-Y."/>
            <person name="McMahan C."/>
            <person name="Muszewska A."/>
            <person name="Grynberg M."/>
            <person name="Mandel M.A."/>
            <person name="Kellner E.M."/>
            <person name="Barker B.M."/>
            <person name="Galgiani J.N."/>
            <person name="Orbach M.J."/>
            <person name="Kirkland T.N."/>
            <person name="Cole G.T."/>
            <person name="Henn M.R."/>
            <person name="Birren B.W."/>
            <person name="Taylor J.W."/>
        </authorList>
    </citation>
    <scope>NUCLEOTIDE SEQUENCE [LARGE SCALE GENOMIC DNA]</scope>
    <source>
        <strain evidence="2">RS</strain>
    </source>
</reference>
<accession>A0A0D8JSF0</accession>
<dbReference type="RefSeq" id="XP_004445831.1">
    <property type="nucleotide sequence ID" value="XM_004445774.1"/>
</dbReference>
<reference evidence="2" key="2">
    <citation type="journal article" date="2010" name="Genome Res.">
        <title>Population genomic sequencing of Coccidioides fungi reveals recent hybridization and transposon control.</title>
        <authorList>
            <person name="Neafsey D.E."/>
            <person name="Barker B.M."/>
            <person name="Sharpton T.J."/>
            <person name="Stajich J.E."/>
            <person name="Park D.J."/>
            <person name="Whiston E."/>
            <person name="Hung C.-Y."/>
            <person name="McMahan C."/>
            <person name="White J."/>
            <person name="Sykes S."/>
            <person name="Heiman D."/>
            <person name="Young S."/>
            <person name="Zeng Q."/>
            <person name="Abouelleil A."/>
            <person name="Aftuck L."/>
            <person name="Bessette D."/>
            <person name="Brown A."/>
            <person name="FitzGerald M."/>
            <person name="Lui A."/>
            <person name="Macdonald J.P."/>
            <person name="Priest M."/>
            <person name="Orbach M.J."/>
            <person name="Galgiani J.N."/>
            <person name="Kirkland T.N."/>
            <person name="Cole G.T."/>
            <person name="Birren B.W."/>
            <person name="Henn M.R."/>
            <person name="Taylor J.W."/>
            <person name="Rounsley S.D."/>
        </authorList>
    </citation>
    <scope>GENOME REANNOTATION</scope>
    <source>
        <strain evidence="2">RS</strain>
    </source>
</reference>
<dbReference type="KEGG" id="cim:CIMG_12801"/>
<dbReference type="AlphaFoldDB" id="A0A0D8JSF0"/>
<protein>
    <submittedName>
        <fullName evidence="1">Uncharacterized protein</fullName>
    </submittedName>
</protein>
<dbReference type="EMBL" id="GG704911">
    <property type="protein sequence ID" value="KJF60202.1"/>
    <property type="molecule type" value="Genomic_DNA"/>
</dbReference>
<keyword evidence="2" id="KW-1185">Reference proteome</keyword>